<feature type="coiled-coil region" evidence="1">
    <location>
        <begin position="40"/>
        <end position="88"/>
    </location>
</feature>
<proteinExistence type="predicted"/>
<sequence>MAATAQEDKRSSECKKLEGEDGFNTVECLRARLLAERQASRVAKENAEMMGNKLVELENKLREETKLMKKAGKKLKCLNKKLESLNISPALQGSDRSSSSENCGSSCTSSSSSSDSKDPHNSESRAQNKIPEASRNSKDDISEISISSNQSHCSVPVEEISIFGDRSDISFSTTLKDSSLDSSCESTSRSQDLDAGDKSPLKFRALLETTSPRTESENEDYVDNSWALVPVNTPLTEPTKSSELKIINKTVVEALDALRRAREKIESSMQRGHMIRAGPA</sequence>
<keyword evidence="4" id="KW-1185">Reference proteome</keyword>
<feature type="compositionally biased region" description="Low complexity" evidence="2">
    <location>
        <begin position="143"/>
        <end position="153"/>
    </location>
</feature>
<name>A0AAV8SQG4_9ROSI</name>
<keyword evidence="1" id="KW-0175">Coiled coil</keyword>
<reference evidence="3 4" key="1">
    <citation type="submission" date="2021-09" db="EMBL/GenBank/DDBJ databases">
        <title>Genomic insights and catalytic innovation underlie evolution of tropane alkaloids biosynthesis.</title>
        <authorList>
            <person name="Wang Y.-J."/>
            <person name="Tian T."/>
            <person name="Huang J.-P."/>
            <person name="Huang S.-X."/>
        </authorList>
    </citation>
    <scope>NUCLEOTIDE SEQUENCE [LARGE SCALE GENOMIC DNA]</scope>
    <source>
        <strain evidence="3">KIB-2018</strain>
        <tissue evidence="3">Leaf</tissue>
    </source>
</reference>
<gene>
    <name evidence="3" type="ORF">K2173_002069</name>
</gene>
<evidence type="ECO:0000256" key="2">
    <source>
        <dbReference type="SAM" id="MobiDB-lite"/>
    </source>
</evidence>
<feature type="compositionally biased region" description="Low complexity" evidence="2">
    <location>
        <begin position="176"/>
        <end position="190"/>
    </location>
</feature>
<dbReference type="EMBL" id="JAIWQS010000009">
    <property type="protein sequence ID" value="KAJ8754170.1"/>
    <property type="molecule type" value="Genomic_DNA"/>
</dbReference>
<evidence type="ECO:0000313" key="4">
    <source>
        <dbReference type="Proteomes" id="UP001159364"/>
    </source>
</evidence>
<evidence type="ECO:0000256" key="1">
    <source>
        <dbReference type="SAM" id="Coils"/>
    </source>
</evidence>
<evidence type="ECO:0000313" key="3">
    <source>
        <dbReference type="EMBL" id="KAJ8754170.1"/>
    </source>
</evidence>
<dbReference type="Proteomes" id="UP001159364">
    <property type="component" value="Linkage Group LG09"/>
</dbReference>
<dbReference type="AlphaFoldDB" id="A0AAV8SQG4"/>
<dbReference type="PANTHER" id="PTHR33701">
    <property type="entry name" value="TRANSMEMBRANE PROTEIN"/>
    <property type="match status" value="1"/>
</dbReference>
<comment type="caution">
    <text evidence="3">The sequence shown here is derived from an EMBL/GenBank/DDBJ whole genome shotgun (WGS) entry which is preliminary data.</text>
</comment>
<protein>
    <recommendedName>
        <fullName evidence="5">Suppressor protein SRP40</fullName>
    </recommendedName>
</protein>
<feature type="region of interest" description="Disordered" evidence="2">
    <location>
        <begin position="176"/>
        <end position="199"/>
    </location>
</feature>
<feature type="compositionally biased region" description="Low complexity" evidence="2">
    <location>
        <begin position="94"/>
        <end position="114"/>
    </location>
</feature>
<accession>A0AAV8SQG4</accession>
<organism evidence="3 4">
    <name type="scientific">Erythroxylum novogranatense</name>
    <dbReference type="NCBI Taxonomy" id="1862640"/>
    <lineage>
        <taxon>Eukaryota</taxon>
        <taxon>Viridiplantae</taxon>
        <taxon>Streptophyta</taxon>
        <taxon>Embryophyta</taxon>
        <taxon>Tracheophyta</taxon>
        <taxon>Spermatophyta</taxon>
        <taxon>Magnoliopsida</taxon>
        <taxon>eudicotyledons</taxon>
        <taxon>Gunneridae</taxon>
        <taxon>Pentapetalae</taxon>
        <taxon>rosids</taxon>
        <taxon>fabids</taxon>
        <taxon>Malpighiales</taxon>
        <taxon>Erythroxylaceae</taxon>
        <taxon>Erythroxylum</taxon>
    </lineage>
</organism>
<dbReference type="PANTHER" id="PTHR33701:SF2">
    <property type="entry name" value="TRANSMEMBRANE PROTEIN"/>
    <property type="match status" value="1"/>
</dbReference>
<evidence type="ECO:0008006" key="5">
    <source>
        <dbReference type="Google" id="ProtNLM"/>
    </source>
</evidence>
<feature type="region of interest" description="Disordered" evidence="2">
    <location>
        <begin position="88"/>
        <end position="153"/>
    </location>
</feature>